<feature type="region of interest" description="Disordered" evidence="1">
    <location>
        <begin position="285"/>
        <end position="362"/>
    </location>
</feature>
<accession>A0A8J5K1Y9</accession>
<feature type="compositionally biased region" description="Basic residues" evidence="1">
    <location>
        <begin position="400"/>
        <end position="409"/>
    </location>
</feature>
<evidence type="ECO:0000313" key="3">
    <source>
        <dbReference type="EMBL" id="KAG7166038.1"/>
    </source>
</evidence>
<keyword evidence="4" id="KW-1185">Reference proteome</keyword>
<dbReference type="PROSITE" id="PS50003">
    <property type="entry name" value="PH_DOMAIN"/>
    <property type="match status" value="1"/>
</dbReference>
<dbReference type="EMBL" id="JAHLQT010023139">
    <property type="protein sequence ID" value="KAG7166038.1"/>
    <property type="molecule type" value="Genomic_DNA"/>
</dbReference>
<dbReference type="Proteomes" id="UP000747542">
    <property type="component" value="Unassembled WGS sequence"/>
</dbReference>
<organism evidence="3 4">
    <name type="scientific">Homarus americanus</name>
    <name type="common">American lobster</name>
    <dbReference type="NCBI Taxonomy" id="6706"/>
    <lineage>
        <taxon>Eukaryota</taxon>
        <taxon>Metazoa</taxon>
        <taxon>Ecdysozoa</taxon>
        <taxon>Arthropoda</taxon>
        <taxon>Crustacea</taxon>
        <taxon>Multicrustacea</taxon>
        <taxon>Malacostraca</taxon>
        <taxon>Eumalacostraca</taxon>
        <taxon>Eucarida</taxon>
        <taxon>Decapoda</taxon>
        <taxon>Pleocyemata</taxon>
        <taxon>Astacidea</taxon>
        <taxon>Nephropoidea</taxon>
        <taxon>Nephropidae</taxon>
        <taxon>Homarus</taxon>
    </lineage>
</organism>
<feature type="compositionally biased region" description="Acidic residues" evidence="1">
    <location>
        <begin position="419"/>
        <end position="446"/>
    </location>
</feature>
<evidence type="ECO:0000313" key="4">
    <source>
        <dbReference type="Proteomes" id="UP000747542"/>
    </source>
</evidence>
<dbReference type="SMART" id="SM00233">
    <property type="entry name" value="PH"/>
    <property type="match status" value="1"/>
</dbReference>
<dbReference type="InterPro" id="IPR001849">
    <property type="entry name" value="PH_domain"/>
</dbReference>
<feature type="compositionally biased region" description="Polar residues" evidence="1">
    <location>
        <begin position="335"/>
        <end position="345"/>
    </location>
</feature>
<evidence type="ECO:0000256" key="1">
    <source>
        <dbReference type="SAM" id="MobiDB-lite"/>
    </source>
</evidence>
<proteinExistence type="predicted"/>
<feature type="domain" description="PH" evidence="2">
    <location>
        <begin position="540"/>
        <end position="717"/>
    </location>
</feature>
<feature type="region of interest" description="Disordered" evidence="1">
    <location>
        <begin position="157"/>
        <end position="260"/>
    </location>
</feature>
<feature type="compositionally biased region" description="Pro residues" evidence="1">
    <location>
        <begin position="230"/>
        <end position="251"/>
    </location>
</feature>
<gene>
    <name evidence="3" type="primary">Plekhg3-L</name>
    <name evidence="3" type="ORF">Hamer_G011975</name>
</gene>
<comment type="caution">
    <text evidence="3">The sequence shown here is derived from an EMBL/GenBank/DDBJ whole genome shotgun (WGS) entry which is preliminary data.</text>
</comment>
<feature type="compositionally biased region" description="Pro residues" evidence="1">
    <location>
        <begin position="162"/>
        <end position="178"/>
    </location>
</feature>
<name>A0A8J5K1Y9_HOMAM</name>
<reference evidence="3" key="1">
    <citation type="journal article" date="2021" name="Sci. Adv.">
        <title>The American lobster genome reveals insights on longevity, neural, and immune adaptations.</title>
        <authorList>
            <person name="Polinski J.M."/>
            <person name="Zimin A.V."/>
            <person name="Clark K.F."/>
            <person name="Kohn A.B."/>
            <person name="Sadowski N."/>
            <person name="Timp W."/>
            <person name="Ptitsyn A."/>
            <person name="Khanna P."/>
            <person name="Romanova D.Y."/>
            <person name="Williams P."/>
            <person name="Greenwood S.J."/>
            <person name="Moroz L.L."/>
            <person name="Walt D.R."/>
            <person name="Bodnar A.G."/>
        </authorList>
    </citation>
    <scope>NUCLEOTIDE SEQUENCE</scope>
    <source>
        <strain evidence="3">GMGI-L3</strain>
    </source>
</reference>
<dbReference type="InterPro" id="IPR055251">
    <property type="entry name" value="SOS1_NGEF_PH"/>
</dbReference>
<feature type="compositionally biased region" description="Polar residues" evidence="1">
    <location>
        <begin position="315"/>
        <end position="326"/>
    </location>
</feature>
<feature type="compositionally biased region" description="Pro residues" evidence="1">
    <location>
        <begin position="186"/>
        <end position="199"/>
    </location>
</feature>
<dbReference type="Pfam" id="PF22697">
    <property type="entry name" value="SOS1_NGEF_PH"/>
    <property type="match status" value="1"/>
</dbReference>
<feature type="region of interest" description="Disordered" evidence="1">
    <location>
        <begin position="386"/>
        <end position="446"/>
    </location>
</feature>
<protein>
    <submittedName>
        <fullName evidence="3">Pleckstriny domain-containing family G member 3-like</fullName>
    </submittedName>
</protein>
<sequence>MSTPASQFGQLLGLVDVNQTMTSFNKDDRLNIAEVCCDMVCGGRAHGVKEKVPLGTLGRVDKAIWDAEVSVVNGTIQVFHNQVRVTSHKVTGVSVFTAIPGTNGKLVYIGKCQEHKKRMAVVLQLSSDREAQILKSRHQELQVDGPESRHMSNLYQVSADPSIPPPDYEDLTPPPLPPQKQANPSPLLPPWQNLPPPTSPKQNILSTWQHVLPPHPQQRLPASLPLPSGDLPPPPLPSPRQRVLPPPPPSPESLVFEQALPPIPAAREHIYDQVNLSIPQEPIYATIDPSLPTPPHQQQPGDDNYYSQPVHDINQYENPQGGSSTGLPPPLPLRQGSSGSDQDSNCDVYDWPSDDGREESPQENYYTALGIDIREAEQIYMTTSMNEEQQERGMQEKGDHKRQKRQKQRKKEEDKYNEEKEDTEEEDDDEEEEEEDQEEFETTLEEDISAFLKDEYKFKTTIWRIREATHSLTRELQHLLRGTETLADIQNDMYVELYEGYKSPSKIAQVFISRKDQLERYKYYLMKSPQINKLTEAQPEEVKKMFPKLKENIRSSWKRLYFYCKSLEKMLATAPPDDVQVVQEAVDMLRELTRQGDSGIMMEAVKGTPFNLHDYAPLLLHSSFDIRSSSIRQRKGDYRVLLFAMMLVVTVPREDKFEYQEFIPTENLRVVSSKRDTRRTFVLEAKLGQGGKRMYGFRAPSDEAKDVWVMMINRAIKGTINKMKI</sequence>
<feature type="compositionally biased region" description="Basic and acidic residues" evidence="1">
    <location>
        <begin position="389"/>
        <end position="399"/>
    </location>
</feature>
<feature type="compositionally biased region" description="Low complexity" evidence="1">
    <location>
        <begin position="220"/>
        <end position="229"/>
    </location>
</feature>
<feature type="compositionally biased region" description="Polar residues" evidence="1">
    <location>
        <begin position="298"/>
        <end position="307"/>
    </location>
</feature>
<dbReference type="AlphaFoldDB" id="A0A8J5K1Y9"/>
<dbReference type="OrthoDB" id="6377329at2759"/>
<evidence type="ECO:0000259" key="2">
    <source>
        <dbReference type="PROSITE" id="PS50003"/>
    </source>
</evidence>